<dbReference type="EMBL" id="CAJOBZ010000041">
    <property type="protein sequence ID" value="CAF4906151.1"/>
    <property type="molecule type" value="Genomic_DNA"/>
</dbReference>
<organism evidence="1 2">
    <name type="scientific">Pieris macdunnoughi</name>
    <dbReference type="NCBI Taxonomy" id="345717"/>
    <lineage>
        <taxon>Eukaryota</taxon>
        <taxon>Metazoa</taxon>
        <taxon>Ecdysozoa</taxon>
        <taxon>Arthropoda</taxon>
        <taxon>Hexapoda</taxon>
        <taxon>Insecta</taxon>
        <taxon>Pterygota</taxon>
        <taxon>Neoptera</taxon>
        <taxon>Endopterygota</taxon>
        <taxon>Lepidoptera</taxon>
        <taxon>Glossata</taxon>
        <taxon>Ditrysia</taxon>
        <taxon>Papilionoidea</taxon>
        <taxon>Pieridae</taxon>
        <taxon>Pierinae</taxon>
        <taxon>Pieris</taxon>
    </lineage>
</organism>
<proteinExistence type="predicted"/>
<reference evidence="1" key="1">
    <citation type="submission" date="2021-02" db="EMBL/GenBank/DDBJ databases">
        <authorList>
            <person name="Steward A R."/>
        </authorList>
    </citation>
    <scope>NUCLEOTIDE SEQUENCE</scope>
</reference>
<accession>A0A821VHF1</accession>
<evidence type="ECO:0000313" key="1">
    <source>
        <dbReference type="EMBL" id="CAF4906151.1"/>
    </source>
</evidence>
<protein>
    <submittedName>
        <fullName evidence="1">Uncharacterized protein</fullName>
    </submittedName>
</protein>
<evidence type="ECO:0000313" key="2">
    <source>
        <dbReference type="Proteomes" id="UP000663880"/>
    </source>
</evidence>
<keyword evidence="2" id="KW-1185">Reference proteome</keyword>
<dbReference type="AlphaFoldDB" id="A0A821VHF1"/>
<dbReference type="Proteomes" id="UP000663880">
    <property type="component" value="Unassembled WGS sequence"/>
</dbReference>
<gene>
    <name evidence="1" type="ORF">PMACD_LOCUS11718</name>
</gene>
<sequence length="166" mass="19073">MLARDNWVFALIIFNINSALPHNVIHSIKDGKGSSPIVLLLNIKQRTGTIYDLDQKVTSNIEVTTNDVADESDNGAYLLYHLLRTTQENEDLDESTNRTFEKTKDMLRAALRSRCNKLDRCVRRCVKKRYTCTVTCREEIDVYDVCRQPVCGKSCWGKTMPPSWLK</sequence>
<name>A0A821VHF1_9NEOP</name>
<comment type="caution">
    <text evidence="1">The sequence shown here is derived from an EMBL/GenBank/DDBJ whole genome shotgun (WGS) entry which is preliminary data.</text>
</comment>
<dbReference type="OrthoDB" id="6926482at2759"/>